<dbReference type="SUPFAM" id="SSF54637">
    <property type="entry name" value="Thioesterase/thiol ester dehydrase-isomerase"/>
    <property type="match status" value="2"/>
</dbReference>
<accession>A0A5K7ZLT9</accession>
<name>A0A5K7ZLT9_9BACT</name>
<protein>
    <submittedName>
        <fullName evidence="2">Acyl dehydratase</fullName>
    </submittedName>
</protein>
<dbReference type="Gene3D" id="3.10.129.10">
    <property type="entry name" value="Hotdog Thioesterase"/>
    <property type="match status" value="2"/>
</dbReference>
<sequence length="436" mass="49910">MLERNTAMESKNKWLNHARLVALAKQEKNEEEIHEAYTEEAQERRRKRADVPYFPRSIFFNSQATKDGIRHFAQGIGDANPLFTDQEYAKKSKYGKIIAPGAYLYTINWINMGYGGPGVHGFYSGGDWEWYKPICAGDEYKVVGIFRDLVPKKGKMGGGRTWIDYGDVVYVNQNGEIVGKEHQHIVLVERGNAGSAKKFRNIPKPQYTAEDWERILDLYENEEVRGAEPRYWEDVKVGDKLGPMLKGPLSVRDIICWLMGGGSPYIRAHKIQYEYEKRHPHTLEYVDTGEADNPGDVPELVHILDEFAQTIGIERIYDYGNQRMSMLCNLFTNWMGDDGFLWKMSGDLRTFNLAGDITTFEGKVTRKYKENGHFCVDIEAWAKNQRDEWSITPHVSTVILPSREAGPVVFPEPTDKLKTEIQIAKPLDTLISEGKL</sequence>
<dbReference type="EMBL" id="AP021876">
    <property type="protein sequence ID" value="BBO81017.1"/>
    <property type="molecule type" value="Genomic_DNA"/>
</dbReference>
<dbReference type="CDD" id="cd03441">
    <property type="entry name" value="R_hydratase_like"/>
    <property type="match status" value="1"/>
</dbReference>
<organism evidence="2 3">
    <name type="scientific">Desulfosarcina ovata subsp. sediminis</name>
    <dbReference type="NCBI Taxonomy" id="885957"/>
    <lineage>
        <taxon>Bacteria</taxon>
        <taxon>Pseudomonadati</taxon>
        <taxon>Thermodesulfobacteriota</taxon>
        <taxon>Desulfobacteria</taxon>
        <taxon>Desulfobacterales</taxon>
        <taxon>Desulfosarcinaceae</taxon>
        <taxon>Desulfosarcina</taxon>
    </lineage>
</organism>
<dbReference type="KEGG" id="dov:DSCO28_15830"/>
<dbReference type="AlphaFoldDB" id="A0A5K7ZLT9"/>
<dbReference type="InterPro" id="IPR029069">
    <property type="entry name" value="HotDog_dom_sf"/>
</dbReference>
<evidence type="ECO:0000313" key="2">
    <source>
        <dbReference type="EMBL" id="BBO81017.1"/>
    </source>
</evidence>
<dbReference type="Proteomes" id="UP000425960">
    <property type="component" value="Chromosome"/>
</dbReference>
<evidence type="ECO:0000259" key="1">
    <source>
        <dbReference type="Pfam" id="PF13452"/>
    </source>
</evidence>
<gene>
    <name evidence="2" type="ORF">DSCO28_15830</name>
</gene>
<feature type="domain" description="FAS1-like dehydratase" evidence="1">
    <location>
        <begin position="65"/>
        <end position="178"/>
    </location>
</feature>
<dbReference type="RefSeq" id="WP_155321825.1">
    <property type="nucleotide sequence ID" value="NZ_AP021876.1"/>
</dbReference>
<proteinExistence type="predicted"/>
<dbReference type="InterPro" id="IPR039569">
    <property type="entry name" value="FAS1-like_DH_region"/>
</dbReference>
<dbReference type="Pfam" id="PF13452">
    <property type="entry name" value="FAS1_DH_region"/>
    <property type="match status" value="1"/>
</dbReference>
<reference evidence="2 3" key="1">
    <citation type="submission" date="2019-11" db="EMBL/GenBank/DDBJ databases">
        <title>Comparative genomics of hydrocarbon-degrading Desulfosarcina strains.</title>
        <authorList>
            <person name="Watanabe M."/>
            <person name="Kojima H."/>
            <person name="Fukui M."/>
        </authorList>
    </citation>
    <scope>NUCLEOTIDE SEQUENCE [LARGE SCALE GENOMIC DNA]</scope>
    <source>
        <strain evidence="2 3">28bB2T</strain>
    </source>
</reference>
<evidence type="ECO:0000313" key="3">
    <source>
        <dbReference type="Proteomes" id="UP000425960"/>
    </source>
</evidence>